<name>A0A388TEK2_9BACT</name>
<protein>
    <submittedName>
        <fullName evidence="1">Uncharacterized protein</fullName>
    </submittedName>
</protein>
<accession>A0A388TEK2</accession>
<evidence type="ECO:0000313" key="3">
    <source>
        <dbReference type="Proteomes" id="UP000275925"/>
    </source>
</evidence>
<reference evidence="3" key="1">
    <citation type="journal article" date="2018" name="ISME J.">
        <title>Genome analyses of uncultured TG2/ZB3 bacteria in 'Margulisbacteria' specifically attached to ectosymbiotic spirochetes of protists in the termite gut.</title>
        <authorList>
            <person name="Utami Y.D."/>
            <person name="Kuwahara H."/>
            <person name="Igai K."/>
            <person name="Murakami T."/>
            <person name="Sugaya K."/>
            <person name="Morikawa T."/>
            <person name="Nagura Y."/>
            <person name="Yuki M."/>
            <person name="Deevong P."/>
            <person name="Inoue T."/>
            <person name="Kihara K."/>
            <person name="Lo N."/>
            <person name="Yamada A."/>
            <person name="Ohkuma M."/>
            <person name="Hongoh Y."/>
        </authorList>
    </citation>
    <scope>NUCLEOTIDE SEQUENCE [LARGE SCALE GENOMIC DNA]</scope>
</reference>
<comment type="caution">
    <text evidence="1">The sequence shown here is derived from an EMBL/GenBank/DDBJ whole genome shotgun (WGS) entry which is preliminary data.</text>
</comment>
<dbReference type="Proteomes" id="UP000275925">
    <property type="component" value="Unassembled WGS sequence"/>
</dbReference>
<gene>
    <name evidence="1" type="ORF">NO2_0138</name>
    <name evidence="2" type="ORF">NO2_1620</name>
</gene>
<dbReference type="EMBL" id="BGZO01000002">
    <property type="protein sequence ID" value="GBR75464.1"/>
    <property type="molecule type" value="Genomic_DNA"/>
</dbReference>
<organism evidence="1 3">
    <name type="scientific">Candidatus Termititenax persephonae</name>
    <dbReference type="NCBI Taxonomy" id="2218525"/>
    <lineage>
        <taxon>Bacteria</taxon>
        <taxon>Bacillati</taxon>
        <taxon>Candidatus Margulisiibacteriota</taxon>
        <taxon>Candidatus Termititenacia</taxon>
        <taxon>Candidatus Termititenacales</taxon>
        <taxon>Candidatus Termititenacaceae</taxon>
        <taxon>Candidatus Termititenax</taxon>
    </lineage>
</organism>
<reference evidence="1" key="2">
    <citation type="journal article" date="2019" name="ISME J.">
        <title>Genome analyses of uncultured TG2/ZB3 bacteria in 'Margulisbacteria' specifically attached to ectosymbiotic spirochetes of protists in the termite gut.</title>
        <authorList>
            <person name="Utami Y.D."/>
            <person name="Kuwahara H."/>
            <person name="Igai K."/>
            <person name="Murakami T."/>
            <person name="Sugaya K."/>
            <person name="Morikawa T."/>
            <person name="Nagura Y."/>
            <person name="Yuki M."/>
            <person name="Deevong P."/>
            <person name="Inoue T."/>
            <person name="Kihara K."/>
            <person name="Lo N."/>
            <person name="Yamada A."/>
            <person name="Ohkuma M."/>
            <person name="Hongoh Y."/>
        </authorList>
    </citation>
    <scope>NUCLEOTIDE SEQUENCE</scope>
    <source>
        <strain evidence="1">NkOx7-02</strain>
    </source>
</reference>
<dbReference type="AlphaFoldDB" id="A0A388TEK2"/>
<evidence type="ECO:0000313" key="2">
    <source>
        <dbReference type="EMBL" id="GBR77196.1"/>
    </source>
</evidence>
<dbReference type="EMBL" id="BGZO01000134">
    <property type="protein sequence ID" value="GBR77196.1"/>
    <property type="molecule type" value="Genomic_DNA"/>
</dbReference>
<keyword evidence="3" id="KW-1185">Reference proteome</keyword>
<proteinExistence type="predicted"/>
<sequence>MGMGDNLKKALVMSLVTLAIGSLGLANDVSIELAQTSEMMTPTIEIMA</sequence>
<evidence type="ECO:0000313" key="1">
    <source>
        <dbReference type="EMBL" id="GBR75464.1"/>
    </source>
</evidence>